<keyword evidence="3 5" id="KW-0371">Homeobox</keyword>
<gene>
    <name evidence="8" type="ORF">EDD18DRAFT_1325153</name>
</gene>
<evidence type="ECO:0000256" key="2">
    <source>
        <dbReference type="ARBA" id="ARBA00023125"/>
    </source>
</evidence>
<dbReference type="Pfam" id="PF05920">
    <property type="entry name" value="Homeobox_KN"/>
    <property type="match status" value="1"/>
</dbReference>
<evidence type="ECO:0000256" key="1">
    <source>
        <dbReference type="ARBA" id="ARBA00005800"/>
    </source>
</evidence>
<accession>A0AA39UVW4</accession>
<feature type="compositionally biased region" description="Basic and acidic residues" evidence="6">
    <location>
        <begin position="251"/>
        <end position="264"/>
    </location>
</feature>
<evidence type="ECO:0000256" key="6">
    <source>
        <dbReference type="SAM" id="MobiDB-lite"/>
    </source>
</evidence>
<dbReference type="GO" id="GO:0005634">
    <property type="term" value="C:nucleus"/>
    <property type="evidence" value="ECO:0007669"/>
    <property type="project" value="UniProtKB-SubCell"/>
</dbReference>
<dbReference type="InterPro" id="IPR009057">
    <property type="entry name" value="Homeodomain-like_sf"/>
</dbReference>
<proteinExistence type="inferred from homology"/>
<protein>
    <submittedName>
        <fullName evidence="8">C-terminal domain of homeodomain 1-domain-containing protein</fullName>
    </submittedName>
</protein>
<evidence type="ECO:0000313" key="9">
    <source>
        <dbReference type="Proteomes" id="UP001175228"/>
    </source>
</evidence>
<organism evidence="8 9">
    <name type="scientific">Armillaria luteobubalina</name>
    <dbReference type="NCBI Taxonomy" id="153913"/>
    <lineage>
        <taxon>Eukaryota</taxon>
        <taxon>Fungi</taxon>
        <taxon>Dikarya</taxon>
        <taxon>Basidiomycota</taxon>
        <taxon>Agaricomycotina</taxon>
        <taxon>Agaricomycetes</taxon>
        <taxon>Agaricomycetidae</taxon>
        <taxon>Agaricales</taxon>
        <taxon>Marasmiineae</taxon>
        <taxon>Physalacriaceae</taxon>
        <taxon>Armillaria</taxon>
    </lineage>
</organism>
<dbReference type="Proteomes" id="UP001175228">
    <property type="component" value="Unassembled WGS sequence"/>
</dbReference>
<evidence type="ECO:0000256" key="4">
    <source>
        <dbReference type="ARBA" id="ARBA00023242"/>
    </source>
</evidence>
<feature type="compositionally biased region" description="Low complexity" evidence="6">
    <location>
        <begin position="354"/>
        <end position="363"/>
    </location>
</feature>
<feature type="compositionally biased region" description="Basic residues" evidence="6">
    <location>
        <begin position="379"/>
        <end position="389"/>
    </location>
</feature>
<keyword evidence="4 5" id="KW-0539">Nucleus</keyword>
<dbReference type="AlphaFoldDB" id="A0AA39UVW4"/>
<dbReference type="InterPro" id="IPR001356">
    <property type="entry name" value="HD"/>
</dbReference>
<feature type="DNA-binding region" description="Homeobox" evidence="5">
    <location>
        <begin position="109"/>
        <end position="174"/>
    </location>
</feature>
<evidence type="ECO:0000313" key="8">
    <source>
        <dbReference type="EMBL" id="KAK0505633.1"/>
    </source>
</evidence>
<feature type="compositionally biased region" description="Polar residues" evidence="6">
    <location>
        <begin position="455"/>
        <end position="471"/>
    </location>
</feature>
<dbReference type="CDD" id="cd00086">
    <property type="entry name" value="homeodomain"/>
    <property type="match status" value="1"/>
</dbReference>
<feature type="compositionally biased region" description="Polar residues" evidence="6">
    <location>
        <begin position="393"/>
        <end position="402"/>
    </location>
</feature>
<comment type="caution">
    <text evidence="8">The sequence shown here is derived from an EMBL/GenBank/DDBJ whole genome shotgun (WGS) entry which is preliminary data.</text>
</comment>
<feature type="domain" description="Homeobox" evidence="7">
    <location>
        <begin position="107"/>
        <end position="173"/>
    </location>
</feature>
<keyword evidence="2 5" id="KW-0238">DNA-binding</keyword>
<dbReference type="Pfam" id="PF12737">
    <property type="entry name" value="Mating_C"/>
    <property type="match status" value="1"/>
</dbReference>
<dbReference type="InterPro" id="IPR008422">
    <property type="entry name" value="KN_HD"/>
</dbReference>
<dbReference type="Gene3D" id="1.10.10.60">
    <property type="entry name" value="Homeodomain-like"/>
    <property type="match status" value="1"/>
</dbReference>
<dbReference type="GO" id="GO:0006355">
    <property type="term" value="P:regulation of DNA-templated transcription"/>
    <property type="evidence" value="ECO:0007669"/>
    <property type="project" value="InterPro"/>
</dbReference>
<dbReference type="SUPFAM" id="SSF46689">
    <property type="entry name" value="Homeodomain-like"/>
    <property type="match status" value="1"/>
</dbReference>
<comment type="subcellular location">
    <subcellularLocation>
        <location evidence="5">Nucleus</location>
    </subcellularLocation>
</comment>
<dbReference type="PROSITE" id="PS50071">
    <property type="entry name" value="HOMEOBOX_2"/>
    <property type="match status" value="1"/>
</dbReference>
<keyword evidence="9" id="KW-1185">Reference proteome</keyword>
<evidence type="ECO:0000256" key="5">
    <source>
        <dbReference type="PROSITE-ProRule" id="PRU00108"/>
    </source>
</evidence>
<reference evidence="8" key="1">
    <citation type="submission" date="2023-06" db="EMBL/GenBank/DDBJ databases">
        <authorList>
            <consortium name="Lawrence Berkeley National Laboratory"/>
            <person name="Ahrendt S."/>
            <person name="Sahu N."/>
            <person name="Indic B."/>
            <person name="Wong-Bajracharya J."/>
            <person name="Merenyi Z."/>
            <person name="Ke H.-M."/>
            <person name="Monk M."/>
            <person name="Kocsube S."/>
            <person name="Drula E."/>
            <person name="Lipzen A."/>
            <person name="Balint B."/>
            <person name="Henrissat B."/>
            <person name="Andreopoulos B."/>
            <person name="Martin F.M."/>
            <person name="Harder C.B."/>
            <person name="Rigling D."/>
            <person name="Ford K.L."/>
            <person name="Foster G.D."/>
            <person name="Pangilinan J."/>
            <person name="Papanicolaou A."/>
            <person name="Barry K."/>
            <person name="LaButti K."/>
            <person name="Viragh M."/>
            <person name="Koriabine M."/>
            <person name="Yan M."/>
            <person name="Riley R."/>
            <person name="Champramary S."/>
            <person name="Plett K.L."/>
            <person name="Tsai I.J."/>
            <person name="Slot J."/>
            <person name="Sipos G."/>
            <person name="Plett J."/>
            <person name="Nagy L.G."/>
            <person name="Grigoriev I.V."/>
        </authorList>
    </citation>
    <scope>NUCLEOTIDE SEQUENCE</scope>
    <source>
        <strain evidence="8">HWK02</strain>
    </source>
</reference>
<sequence length="567" mass="62996">MAVLSAVDSGDMHERFLLAMQDFFTATGVESSSLPEFTEQWEGLYGDFSHTQADGNLDKATAELAYCVADTVGAVCDALLELDVSEGLYCKQYEERLSNITAQQISSSTQQTPYDISKDRCAYVEPAYRWLVNNLHNPYPSREVRHKICRETGTAHKDLDNWFTNARRRIGWNTLLKVSFNHNRDRLVEAATAYFFGEDENEYHPISIAFSDMKATLTDLYSGKFEQSTLGRKLGGVVKNMTPELQAQEQANKKRREEQREAEKRAKKARKEKEREVNARRAYPSPERSPGHSADPSLPSEATSSRKRRSSDDDEDADSDTRRPKKRSRTDDTDPAVASLPSPSPSDTEDSGSSRDSTPIPSSSKRKRRLSDSDGAGTFKRHRGIHGSHRSVSDPSSSTGTKTEYRPVELYVPPNIERWFETALTEFPPDPEVDVFNYSALSSSSQYSDETESSVGPSTLRSNTPVESSTDGIAPSVTLLNNGSILDSISTPEFSVSGLDLEGLMPTAVPAEKQPEATHLSDLDEFLETFAFTGNNLFSTSTDFADVDFSSSSSSTWKLAEDWLLPP</sequence>
<dbReference type="GO" id="GO:0003677">
    <property type="term" value="F:DNA binding"/>
    <property type="evidence" value="ECO:0007669"/>
    <property type="project" value="UniProtKB-UniRule"/>
</dbReference>
<name>A0AA39UVW4_9AGAR</name>
<feature type="region of interest" description="Disordered" evidence="6">
    <location>
        <begin position="446"/>
        <end position="474"/>
    </location>
</feature>
<dbReference type="InterPro" id="IPR024441">
    <property type="entry name" value="Homeodomain1_C"/>
</dbReference>
<evidence type="ECO:0000256" key="3">
    <source>
        <dbReference type="ARBA" id="ARBA00023155"/>
    </source>
</evidence>
<feature type="region of interest" description="Disordered" evidence="6">
    <location>
        <begin position="243"/>
        <end position="408"/>
    </location>
</feature>
<dbReference type="EMBL" id="JAUEPU010000001">
    <property type="protein sequence ID" value="KAK0505633.1"/>
    <property type="molecule type" value="Genomic_DNA"/>
</dbReference>
<evidence type="ECO:0000259" key="7">
    <source>
        <dbReference type="PROSITE" id="PS50071"/>
    </source>
</evidence>
<comment type="similarity">
    <text evidence="1">Belongs to the TALE/M-ATYP homeobox family.</text>
</comment>